<evidence type="ECO:0000256" key="6">
    <source>
        <dbReference type="ARBA" id="ARBA00022827"/>
    </source>
</evidence>
<keyword evidence="4 10" id="KW-0285">Flavoprotein</keyword>
<proteinExistence type="inferred from homology"/>
<dbReference type="PATRIC" id="fig|1698261.3.peg.542"/>
<dbReference type="InterPro" id="IPR003813">
    <property type="entry name" value="MvhD/FlpD"/>
</dbReference>
<evidence type="ECO:0000256" key="9">
    <source>
        <dbReference type="ARBA" id="ARBA00023014"/>
    </source>
</evidence>
<dbReference type="GO" id="GO:0016491">
    <property type="term" value="F:oxidoreductase activity"/>
    <property type="evidence" value="ECO:0007669"/>
    <property type="project" value="UniProtKB-UniRule"/>
</dbReference>
<evidence type="ECO:0000256" key="5">
    <source>
        <dbReference type="ARBA" id="ARBA00022723"/>
    </source>
</evidence>
<feature type="domain" description="4Fe-4S ferredoxin-type" evidence="11">
    <location>
        <begin position="240"/>
        <end position="270"/>
    </location>
</feature>
<keyword evidence="6 10" id="KW-0274">FAD</keyword>
<organism evidence="12 13">
    <name type="scientific">candidate division MSBL1 archaeon SCGC-AAA259D14</name>
    <dbReference type="NCBI Taxonomy" id="1698261"/>
    <lineage>
        <taxon>Archaea</taxon>
        <taxon>Methanobacteriati</taxon>
        <taxon>Methanobacteriota</taxon>
        <taxon>candidate division MSBL1</taxon>
    </lineage>
</organism>
<dbReference type="InterPro" id="IPR017900">
    <property type="entry name" value="4Fe4S_Fe_S_CS"/>
</dbReference>
<dbReference type="InterPro" id="IPR017896">
    <property type="entry name" value="4Fe4S_Fe-S-bd"/>
</dbReference>
<comment type="pathway">
    <text evidence="10">Cofactor metabolism; coenzyme M-coenzyme B heterodisulfide reduction; coenzyme B and coenzyme M from coenzyme M-coenzyme B heterodisulfide: step 1/1.</text>
</comment>
<sequence length="796" mass="88383">MGDNEDYRIGVFVCECGLNIAGVLDCDELAEYSKDLPGVVISEVDKYMCSDAGTNMIQDKIEEHDLNRVVVASCTPRTHEPIFRETIKEAGINPYLFSLANIRDQNSWVHAHYSKEEAMEKAKDTIKLHVARIKHLEPLEPIEVDVGQTAMVIGGGVAGIDAAQRLGDNGFKVYLVERSPSIGGRMAALDKTFPTMDCSICILGPKMVETNRHPNIDILSYTEVENVEGWIGNFTVNLTRKPRYVTEDCTGCGACEEVCPVYKPNNFEEGLQVQRAIYQPFPQAVPDLYVIDKDYCIECGRCVQKCKEEGPDAINLDDEPEEVKLNVDTIIAATGADPYDPSENNDFGYGIYDNVVTTMELERLGCASGPTGGEIRRRNDGKHPESIAFIQCVGSRNAVKENEKPYCCEIGCDNTLKLCFILKEHLPDIDIDVLYKDMRNNDEELYRRVREMGVNFIKASPTEIEEDPETKNLRIKFENIDLGEKMVKEYEMVTLTTGLEPSEGTGKADNALPLSTGESGFFTPAHPKLKPVETSQDGIAIAGTSVEPQSIHNSVSQARGAVGTVTPPMSTGKFTKENITAEVDEESCVGCGLCEQYCPYGAITLEEKGEPAKVIKAKCNGCGVCAADCPQDSIKMRHFSDEQIKAQIEAALEENPEDKILCFICNWCAYAGADFAGVSRIGYPPSSRHIRIMCSGRVDTDFILEAFKQGANQVLVGGCHLPSDCHYMQAGNFRAKDRIDRFRKKLEKIDTDRLRLEWVSATEGQKYADIIKEMDERIPEFREEAKKTPELLKDEG</sequence>
<keyword evidence="7 10" id="KW-0560">Oxidoreductase</keyword>
<evidence type="ECO:0000256" key="8">
    <source>
        <dbReference type="ARBA" id="ARBA00023004"/>
    </source>
</evidence>
<dbReference type="GO" id="GO:0046872">
    <property type="term" value="F:metal ion binding"/>
    <property type="evidence" value="ECO:0007669"/>
    <property type="project" value="UniProtKB-KW"/>
</dbReference>
<keyword evidence="9 10" id="KW-0411">Iron-sulfur</keyword>
<feature type="domain" description="4Fe-4S ferredoxin-type" evidence="11">
    <location>
        <begin position="579"/>
        <end position="608"/>
    </location>
</feature>
<reference evidence="12 13" key="1">
    <citation type="journal article" date="2016" name="Sci. Rep.">
        <title>Metabolic traits of an uncultured archaeal lineage -MSBL1- from brine pools of the Red Sea.</title>
        <authorList>
            <person name="Mwirichia R."/>
            <person name="Alam I."/>
            <person name="Rashid M."/>
            <person name="Vinu M."/>
            <person name="Ba-Alawi W."/>
            <person name="Anthony Kamau A."/>
            <person name="Kamanda Ngugi D."/>
            <person name="Goker M."/>
            <person name="Klenk H.P."/>
            <person name="Bajic V."/>
            <person name="Stingl U."/>
        </authorList>
    </citation>
    <scope>NUCLEOTIDE SEQUENCE [LARGE SCALE GENOMIC DNA]</scope>
    <source>
        <strain evidence="12">SCGC-AAA259D14</strain>
    </source>
</reference>
<dbReference type="InterPro" id="IPR039650">
    <property type="entry name" value="HdrA-like"/>
</dbReference>
<evidence type="ECO:0000256" key="10">
    <source>
        <dbReference type="RuleBase" id="RU366072"/>
    </source>
</evidence>
<evidence type="ECO:0000313" key="13">
    <source>
        <dbReference type="Proteomes" id="UP000070589"/>
    </source>
</evidence>
<dbReference type="PANTHER" id="PTHR43498">
    <property type="entry name" value="FERREDOXIN:COB-COM HETERODISULFIDE REDUCTASE SUBUNIT A"/>
    <property type="match status" value="1"/>
</dbReference>
<protein>
    <recommendedName>
        <fullName evidence="10">CoB--CoM heterodisulfide reductase iron-sulfur subunit A</fullName>
        <ecNumber evidence="10">1.8.-.-</ecNumber>
    </recommendedName>
</protein>
<feature type="domain" description="4Fe-4S ferredoxin-type" evidence="11">
    <location>
        <begin position="287"/>
        <end position="319"/>
    </location>
</feature>
<dbReference type="SUPFAM" id="SSF54862">
    <property type="entry name" value="4Fe-4S ferredoxins"/>
    <property type="match status" value="1"/>
</dbReference>
<evidence type="ECO:0000256" key="2">
    <source>
        <dbReference type="ARBA" id="ARBA00006561"/>
    </source>
</evidence>
<dbReference type="EC" id="1.8.-.-" evidence="10"/>
<feature type="domain" description="4Fe-4S ferredoxin-type" evidence="11">
    <location>
        <begin position="610"/>
        <end position="639"/>
    </location>
</feature>
<gene>
    <name evidence="12" type="ORF">AKJ62_00640</name>
</gene>
<dbReference type="PANTHER" id="PTHR43498:SF1">
    <property type="entry name" value="COB--COM HETERODISULFIDE REDUCTASE IRON-SULFUR SUBUNIT A"/>
    <property type="match status" value="1"/>
</dbReference>
<comment type="subunit">
    <text evidence="10">The ferredoxin:CoB-CoM heterodisulfide reductase is composed of three subunits; HdrA, HdrB and HdrC.</text>
</comment>
<comment type="similarity">
    <text evidence="2 10">Belongs to the HdrA family.</text>
</comment>
<name>A0A133U8I3_9EURY</name>
<comment type="cofactor">
    <cofactor evidence="1 10">
        <name>FAD</name>
        <dbReference type="ChEBI" id="CHEBI:57692"/>
    </cofactor>
</comment>
<keyword evidence="8 10" id="KW-0408">Iron</keyword>
<evidence type="ECO:0000256" key="4">
    <source>
        <dbReference type="ARBA" id="ARBA00022630"/>
    </source>
</evidence>
<accession>A0A133U8I3</accession>
<keyword evidence="5 10" id="KW-0479">Metal-binding</keyword>
<comment type="caution">
    <text evidence="12">The sequence shown here is derived from an EMBL/GenBank/DDBJ whole genome shotgun (WGS) entry which is preliminary data.</text>
</comment>
<dbReference type="Gene3D" id="3.40.50.720">
    <property type="entry name" value="NAD(P)-binding Rossmann-like Domain"/>
    <property type="match status" value="1"/>
</dbReference>
<comment type="cofactor">
    <cofactor evidence="10">
        <name>[4Fe-4S] cluster</name>
        <dbReference type="ChEBI" id="CHEBI:49883"/>
    </cofactor>
</comment>
<dbReference type="EMBL" id="LHXL01000004">
    <property type="protein sequence ID" value="KXA90513.1"/>
    <property type="molecule type" value="Genomic_DNA"/>
</dbReference>
<evidence type="ECO:0000256" key="7">
    <source>
        <dbReference type="ARBA" id="ARBA00023002"/>
    </source>
</evidence>
<dbReference type="SUPFAM" id="SSF51905">
    <property type="entry name" value="FAD/NAD(P)-binding domain"/>
    <property type="match status" value="1"/>
</dbReference>
<evidence type="ECO:0000313" key="12">
    <source>
        <dbReference type="EMBL" id="KXA90513.1"/>
    </source>
</evidence>
<keyword evidence="3 10" id="KW-0004">4Fe-4S</keyword>
<dbReference type="Proteomes" id="UP000070589">
    <property type="component" value="Unassembled WGS sequence"/>
</dbReference>
<dbReference type="UniPathway" id="UPA00647">
    <property type="reaction ID" value="UER00700"/>
</dbReference>
<keyword evidence="13" id="KW-1185">Reference proteome</keyword>
<dbReference type="Pfam" id="PF13183">
    <property type="entry name" value="Fer4_8"/>
    <property type="match status" value="1"/>
</dbReference>
<dbReference type="GO" id="GO:0051539">
    <property type="term" value="F:4 iron, 4 sulfur cluster binding"/>
    <property type="evidence" value="ECO:0007669"/>
    <property type="project" value="UniProtKB-UniRule"/>
</dbReference>
<dbReference type="InterPro" id="IPR036188">
    <property type="entry name" value="FAD/NAD-bd_sf"/>
</dbReference>
<dbReference type="Pfam" id="PF12831">
    <property type="entry name" value="FAD_oxidored"/>
    <property type="match status" value="1"/>
</dbReference>
<evidence type="ECO:0000256" key="3">
    <source>
        <dbReference type="ARBA" id="ARBA00022485"/>
    </source>
</evidence>
<dbReference type="Gene3D" id="3.30.70.20">
    <property type="match status" value="3"/>
</dbReference>
<dbReference type="PROSITE" id="PS51379">
    <property type="entry name" value="4FE4S_FER_2"/>
    <property type="match status" value="4"/>
</dbReference>
<evidence type="ECO:0000259" key="11">
    <source>
        <dbReference type="PROSITE" id="PS51379"/>
    </source>
</evidence>
<comment type="function">
    <text evidence="10">Part of a complex that catalyzes the reversible reduction of CoM-S-S-CoB to the thiol-coenzymes H-S-CoM (coenzyme M) and H-S-CoB (coenzyme B).</text>
</comment>
<dbReference type="Pfam" id="PF02662">
    <property type="entry name" value="FlpD"/>
    <property type="match status" value="1"/>
</dbReference>
<dbReference type="AlphaFoldDB" id="A0A133U8I3"/>
<dbReference type="PROSITE" id="PS00198">
    <property type="entry name" value="4FE4S_FER_1"/>
    <property type="match status" value="3"/>
</dbReference>
<dbReference type="Pfam" id="PF14697">
    <property type="entry name" value="Fer4_21"/>
    <property type="match status" value="1"/>
</dbReference>
<evidence type="ECO:0000256" key="1">
    <source>
        <dbReference type="ARBA" id="ARBA00001974"/>
    </source>
</evidence>